<evidence type="ECO:0000313" key="6">
    <source>
        <dbReference type="Proteomes" id="UP001237642"/>
    </source>
</evidence>
<dbReference type="PANTHER" id="PTHR31437">
    <property type="entry name" value="SREK1IP1 FAMILY MEMBER"/>
    <property type="match status" value="1"/>
</dbReference>
<evidence type="ECO:0000313" key="5">
    <source>
        <dbReference type="EMBL" id="KAK1352032.1"/>
    </source>
</evidence>
<dbReference type="PANTHER" id="PTHR31437:SF1">
    <property type="entry name" value="PROTEIN SREK1IP1"/>
    <property type="match status" value="1"/>
</dbReference>
<sequence length="134" mass="14416">MPGTAGRVRMPANNRVHRTHSIWKSAIGYDPYAPPPLQEENNKSSQPKPSNASFQDLLALARLTRYNVDESRGPCKMCGRLGHDKGPEAIQAAVMSALEKIKGGGKALLGKTVAEDSGEDSEDESESSDSDGYD</sequence>
<dbReference type="EMBL" id="JAUIZM010000020">
    <property type="protein sequence ID" value="KAK1352032.1"/>
    <property type="molecule type" value="Genomic_DNA"/>
</dbReference>
<proteinExistence type="predicted"/>
<feature type="compositionally biased region" description="Polar residues" evidence="4">
    <location>
        <begin position="43"/>
        <end position="54"/>
    </location>
</feature>
<name>A0AAD8GPG0_9APIA</name>
<comment type="caution">
    <text evidence="5">The sequence shown here is derived from an EMBL/GenBank/DDBJ whole genome shotgun (WGS) entry which is preliminary data.</text>
</comment>
<evidence type="ECO:0000256" key="3">
    <source>
        <dbReference type="ARBA" id="ARBA00022833"/>
    </source>
</evidence>
<accession>A0AAD8GPG0</accession>
<keyword evidence="1" id="KW-0479">Metal-binding</keyword>
<keyword evidence="6" id="KW-1185">Reference proteome</keyword>
<organism evidence="5 6">
    <name type="scientific">Heracleum sosnowskyi</name>
    <dbReference type="NCBI Taxonomy" id="360622"/>
    <lineage>
        <taxon>Eukaryota</taxon>
        <taxon>Viridiplantae</taxon>
        <taxon>Streptophyta</taxon>
        <taxon>Embryophyta</taxon>
        <taxon>Tracheophyta</taxon>
        <taxon>Spermatophyta</taxon>
        <taxon>Magnoliopsida</taxon>
        <taxon>eudicotyledons</taxon>
        <taxon>Gunneridae</taxon>
        <taxon>Pentapetalae</taxon>
        <taxon>asterids</taxon>
        <taxon>campanulids</taxon>
        <taxon>Apiales</taxon>
        <taxon>Apiaceae</taxon>
        <taxon>Apioideae</taxon>
        <taxon>apioid superclade</taxon>
        <taxon>Tordylieae</taxon>
        <taxon>Tordyliinae</taxon>
        <taxon>Heracleum</taxon>
    </lineage>
</organism>
<reference evidence="5" key="2">
    <citation type="submission" date="2023-05" db="EMBL/GenBank/DDBJ databases">
        <authorList>
            <person name="Schelkunov M.I."/>
        </authorList>
    </citation>
    <scope>NUCLEOTIDE SEQUENCE</scope>
    <source>
        <strain evidence="5">Hsosn_3</strain>
        <tissue evidence="5">Leaf</tissue>
    </source>
</reference>
<protein>
    <submittedName>
        <fullName evidence="5">CAX-interacting protein 4</fullName>
    </submittedName>
</protein>
<gene>
    <name evidence="5" type="ORF">POM88_053746</name>
</gene>
<keyword evidence="2" id="KW-0863">Zinc-finger</keyword>
<feature type="compositionally biased region" description="Acidic residues" evidence="4">
    <location>
        <begin position="116"/>
        <end position="134"/>
    </location>
</feature>
<evidence type="ECO:0000256" key="1">
    <source>
        <dbReference type="ARBA" id="ARBA00022723"/>
    </source>
</evidence>
<feature type="region of interest" description="Disordered" evidence="4">
    <location>
        <begin position="111"/>
        <end position="134"/>
    </location>
</feature>
<reference evidence="5" key="1">
    <citation type="submission" date="2023-02" db="EMBL/GenBank/DDBJ databases">
        <title>Genome of toxic invasive species Heracleum sosnowskyi carries increased number of genes despite the absence of recent whole-genome duplications.</title>
        <authorList>
            <person name="Schelkunov M."/>
            <person name="Shtratnikova V."/>
            <person name="Makarenko M."/>
            <person name="Klepikova A."/>
            <person name="Omelchenko D."/>
            <person name="Novikova G."/>
            <person name="Obukhova E."/>
            <person name="Bogdanov V."/>
            <person name="Penin A."/>
            <person name="Logacheva M."/>
        </authorList>
    </citation>
    <scope>NUCLEOTIDE SEQUENCE</scope>
    <source>
        <strain evidence="5">Hsosn_3</strain>
        <tissue evidence="5">Leaf</tissue>
    </source>
</reference>
<dbReference type="GO" id="GO:0008270">
    <property type="term" value="F:zinc ion binding"/>
    <property type="evidence" value="ECO:0007669"/>
    <property type="project" value="UniProtKB-KW"/>
</dbReference>
<dbReference type="Proteomes" id="UP001237642">
    <property type="component" value="Unassembled WGS sequence"/>
</dbReference>
<keyword evidence="3" id="KW-0862">Zinc</keyword>
<evidence type="ECO:0000256" key="4">
    <source>
        <dbReference type="SAM" id="MobiDB-lite"/>
    </source>
</evidence>
<evidence type="ECO:0000256" key="2">
    <source>
        <dbReference type="ARBA" id="ARBA00022771"/>
    </source>
</evidence>
<feature type="region of interest" description="Disordered" evidence="4">
    <location>
        <begin position="25"/>
        <end position="54"/>
    </location>
</feature>
<dbReference type="AlphaFoldDB" id="A0AAD8GPG0"/>